<dbReference type="Pfam" id="PF14539">
    <property type="entry name" value="DUF4442"/>
    <property type="match status" value="1"/>
</dbReference>
<gene>
    <name evidence="2" type="ORF">ABSH63_11960</name>
</gene>
<keyword evidence="3" id="KW-1185">Reference proteome</keyword>
<evidence type="ECO:0000313" key="2">
    <source>
        <dbReference type="EMBL" id="MES0874718.1"/>
    </source>
</evidence>
<sequence length="182" mass="20512">MNLRDQFFKKPWFFKLYLNHWAPFKGAGIRVVEVAPDFGRVVVELRETRSNRNAVGTHFGGSLYAMCDPFYMLMFIARLGKDYVIWDKAATIVFERPGRGTVRATFALSPEDDASVRRETADGARYTPTYRVEVMDERGERVATVEKVLYFRRKDAGAENDRRGAAAARGAAPVPSPRSAGP</sequence>
<organism evidence="2 3">
    <name type="scientific">Sinimarinibacterium thermocellulolyticum</name>
    <dbReference type="NCBI Taxonomy" id="3170016"/>
    <lineage>
        <taxon>Bacteria</taxon>
        <taxon>Pseudomonadati</taxon>
        <taxon>Pseudomonadota</taxon>
        <taxon>Gammaproteobacteria</taxon>
        <taxon>Nevskiales</taxon>
        <taxon>Nevskiaceae</taxon>
        <taxon>Sinimarinibacterium</taxon>
    </lineage>
</organism>
<evidence type="ECO:0000313" key="3">
    <source>
        <dbReference type="Proteomes" id="UP001465331"/>
    </source>
</evidence>
<evidence type="ECO:0000256" key="1">
    <source>
        <dbReference type="SAM" id="MobiDB-lite"/>
    </source>
</evidence>
<dbReference type="RefSeq" id="WP_352890057.1">
    <property type="nucleotide sequence ID" value="NZ_JBEPIJ010000014.1"/>
</dbReference>
<dbReference type="InterPro" id="IPR029069">
    <property type="entry name" value="HotDog_dom_sf"/>
</dbReference>
<dbReference type="Gene3D" id="3.10.129.10">
    <property type="entry name" value="Hotdog Thioesterase"/>
    <property type="match status" value="1"/>
</dbReference>
<name>A0ABV2ABV2_9GAMM</name>
<feature type="region of interest" description="Disordered" evidence="1">
    <location>
        <begin position="157"/>
        <end position="182"/>
    </location>
</feature>
<reference evidence="2 3" key="1">
    <citation type="submission" date="2024-06" db="EMBL/GenBank/DDBJ databases">
        <authorList>
            <person name="Li Z."/>
            <person name="Jiang Y."/>
        </authorList>
    </citation>
    <scope>NUCLEOTIDE SEQUENCE [LARGE SCALE GENOMIC DNA]</scope>
    <source>
        <strain evidence="2 3">HSW-8</strain>
    </source>
</reference>
<accession>A0ABV2ABV2</accession>
<dbReference type="EMBL" id="JBEPIJ010000014">
    <property type="protein sequence ID" value="MES0874718.1"/>
    <property type="molecule type" value="Genomic_DNA"/>
</dbReference>
<comment type="caution">
    <text evidence="2">The sequence shown here is derived from an EMBL/GenBank/DDBJ whole genome shotgun (WGS) entry which is preliminary data.</text>
</comment>
<proteinExistence type="predicted"/>
<protein>
    <submittedName>
        <fullName evidence="2">DUF4442 domain-containing protein</fullName>
    </submittedName>
</protein>
<dbReference type="Proteomes" id="UP001465331">
    <property type="component" value="Unassembled WGS sequence"/>
</dbReference>
<feature type="compositionally biased region" description="Low complexity" evidence="1">
    <location>
        <begin position="165"/>
        <end position="182"/>
    </location>
</feature>
<dbReference type="InterPro" id="IPR027961">
    <property type="entry name" value="DUF4442"/>
</dbReference>
<dbReference type="SUPFAM" id="SSF54637">
    <property type="entry name" value="Thioesterase/thiol ester dehydrase-isomerase"/>
    <property type="match status" value="1"/>
</dbReference>